<dbReference type="EMBL" id="KE343780">
    <property type="protein sequence ID" value="EXB40816.1"/>
    <property type="molecule type" value="Genomic_DNA"/>
</dbReference>
<evidence type="ECO:0000256" key="4">
    <source>
        <dbReference type="ARBA" id="ARBA00023242"/>
    </source>
</evidence>
<keyword evidence="2" id="KW-0805">Transcription regulation</keyword>
<evidence type="ECO:0000256" key="5">
    <source>
        <dbReference type="SAM" id="MobiDB-lite"/>
    </source>
</evidence>
<dbReference type="eggNOG" id="ENOG502QQVN">
    <property type="taxonomic scope" value="Eukaryota"/>
</dbReference>
<evidence type="ECO:0000313" key="7">
    <source>
        <dbReference type="EMBL" id="EXB40816.1"/>
    </source>
</evidence>
<protein>
    <recommendedName>
        <fullName evidence="6">DUF7650 domain-containing protein</fullName>
    </recommendedName>
</protein>
<feature type="compositionally biased region" description="Polar residues" evidence="5">
    <location>
        <begin position="190"/>
        <end position="202"/>
    </location>
</feature>
<dbReference type="AlphaFoldDB" id="W9QLP7"/>
<organism evidence="7 8">
    <name type="scientific">Morus notabilis</name>
    <dbReference type="NCBI Taxonomy" id="981085"/>
    <lineage>
        <taxon>Eukaryota</taxon>
        <taxon>Viridiplantae</taxon>
        <taxon>Streptophyta</taxon>
        <taxon>Embryophyta</taxon>
        <taxon>Tracheophyta</taxon>
        <taxon>Spermatophyta</taxon>
        <taxon>Magnoliopsida</taxon>
        <taxon>eudicotyledons</taxon>
        <taxon>Gunneridae</taxon>
        <taxon>Pentapetalae</taxon>
        <taxon>rosids</taxon>
        <taxon>fabids</taxon>
        <taxon>Rosales</taxon>
        <taxon>Moraceae</taxon>
        <taxon>Moreae</taxon>
        <taxon>Morus</taxon>
    </lineage>
</organism>
<dbReference type="Proteomes" id="UP000030645">
    <property type="component" value="Unassembled WGS sequence"/>
</dbReference>
<dbReference type="PANTHER" id="PTHR13859:SF11">
    <property type="entry name" value="GRUNGE, ISOFORM J"/>
    <property type="match status" value="1"/>
</dbReference>
<accession>W9QLP7</accession>
<evidence type="ECO:0000256" key="3">
    <source>
        <dbReference type="ARBA" id="ARBA00023163"/>
    </source>
</evidence>
<proteinExistence type="predicted"/>
<name>W9QLP7_9ROSA</name>
<feature type="compositionally biased region" description="Polar residues" evidence="5">
    <location>
        <begin position="310"/>
        <end position="331"/>
    </location>
</feature>
<evidence type="ECO:0000256" key="1">
    <source>
        <dbReference type="ARBA" id="ARBA00004123"/>
    </source>
</evidence>
<dbReference type="GO" id="GO:0003714">
    <property type="term" value="F:transcription corepressor activity"/>
    <property type="evidence" value="ECO:0007669"/>
    <property type="project" value="TreeGrafter"/>
</dbReference>
<feature type="compositionally biased region" description="Basic and acidic residues" evidence="5">
    <location>
        <begin position="353"/>
        <end position="370"/>
    </location>
</feature>
<sequence length="395" mass="44421">MTSQHLKRPILSELLMVSRRSCWEDPVSSLGPITCTRRAPYEVIKILKGNLRLRKSQFEEIFWKAVWPRLLAKGWHSERVKDHKTLGLDQSLVFLVYDVHKFSSTLVKGEQYFDSVTDVLNKVASEPTILGSQRKQALEPGRKKFTVMDTSAMLDEAKSLKFRKVRNLPAQTTSVDNVEISSEKSEDNAENISGNGTFHDSTNGLEPVMEAMKDQESPAKKHLISGMNNLTTISSLGKGDNRDGSDGGIVHDARLDGEVTSVKSPPQKHTFGLNIPYVSPETETDMTQNSYGSREKRIPIDLNIPCIDKLQNNGDSDMKKSSSPSQETRQNIPRTLNLLADNVTSEDNQPVLDSRRKGIRERPMTKRALEALEDEFSNTRTWKRVKVPSQKNSKA</sequence>
<evidence type="ECO:0000313" key="8">
    <source>
        <dbReference type="Proteomes" id="UP000030645"/>
    </source>
</evidence>
<keyword evidence="4" id="KW-0539">Nucleus</keyword>
<dbReference type="STRING" id="981085.W9QLP7"/>
<keyword evidence="8" id="KW-1185">Reference proteome</keyword>
<feature type="region of interest" description="Disordered" evidence="5">
    <location>
        <begin position="308"/>
        <end position="331"/>
    </location>
</feature>
<evidence type="ECO:0000256" key="2">
    <source>
        <dbReference type="ARBA" id="ARBA00023015"/>
    </source>
</evidence>
<keyword evidence="3" id="KW-0804">Transcription</keyword>
<reference evidence="8" key="1">
    <citation type="submission" date="2013-01" db="EMBL/GenBank/DDBJ databases">
        <title>Draft Genome Sequence of a Mulberry Tree, Morus notabilis C.K. Schneid.</title>
        <authorList>
            <person name="He N."/>
            <person name="Zhao S."/>
        </authorList>
    </citation>
    <scope>NUCLEOTIDE SEQUENCE</scope>
</reference>
<feature type="region of interest" description="Disordered" evidence="5">
    <location>
        <begin position="343"/>
        <end position="395"/>
    </location>
</feature>
<dbReference type="Pfam" id="PF24662">
    <property type="entry name" value="DUF7650"/>
    <property type="match status" value="1"/>
</dbReference>
<feature type="domain" description="DUF7650" evidence="6">
    <location>
        <begin position="42"/>
        <end position="127"/>
    </location>
</feature>
<dbReference type="InterPro" id="IPR056067">
    <property type="entry name" value="DUF7650"/>
</dbReference>
<dbReference type="PANTHER" id="PTHR13859">
    <property type="entry name" value="ATROPHIN-RELATED"/>
    <property type="match status" value="1"/>
</dbReference>
<dbReference type="GO" id="GO:0005634">
    <property type="term" value="C:nucleus"/>
    <property type="evidence" value="ECO:0007669"/>
    <property type="project" value="UniProtKB-SubCell"/>
</dbReference>
<comment type="subcellular location">
    <subcellularLocation>
        <location evidence="1">Nucleus</location>
    </subcellularLocation>
</comment>
<feature type="region of interest" description="Disordered" evidence="5">
    <location>
        <begin position="176"/>
        <end position="202"/>
    </location>
</feature>
<evidence type="ECO:0000259" key="6">
    <source>
        <dbReference type="Pfam" id="PF24662"/>
    </source>
</evidence>
<gene>
    <name evidence="7" type="ORF">L484_009059</name>
</gene>